<evidence type="ECO:0000313" key="3">
    <source>
        <dbReference type="Proteomes" id="UP001157418"/>
    </source>
</evidence>
<dbReference type="AlphaFoldDB" id="A0AAU9P9V0"/>
<dbReference type="Proteomes" id="UP001157418">
    <property type="component" value="Unassembled WGS sequence"/>
</dbReference>
<accession>A0AAU9P9V0</accession>
<protein>
    <submittedName>
        <fullName evidence="2">Uncharacterized protein</fullName>
    </submittedName>
</protein>
<keyword evidence="3" id="KW-1185">Reference proteome</keyword>
<reference evidence="2 3" key="1">
    <citation type="submission" date="2022-01" db="EMBL/GenBank/DDBJ databases">
        <authorList>
            <person name="Xiong W."/>
            <person name="Schranz E."/>
        </authorList>
    </citation>
    <scope>NUCLEOTIDE SEQUENCE [LARGE SCALE GENOMIC DNA]</scope>
</reference>
<dbReference type="EMBL" id="CAKMRJ010005523">
    <property type="protein sequence ID" value="CAH1446929.1"/>
    <property type="molecule type" value="Genomic_DNA"/>
</dbReference>
<comment type="caution">
    <text evidence="2">The sequence shown here is derived from an EMBL/GenBank/DDBJ whole genome shotgun (WGS) entry which is preliminary data.</text>
</comment>
<proteinExistence type="predicted"/>
<evidence type="ECO:0000313" key="2">
    <source>
        <dbReference type="EMBL" id="CAH1446929.1"/>
    </source>
</evidence>
<evidence type="ECO:0000256" key="1">
    <source>
        <dbReference type="SAM" id="MobiDB-lite"/>
    </source>
</evidence>
<organism evidence="2 3">
    <name type="scientific">Lactuca virosa</name>
    <dbReference type="NCBI Taxonomy" id="75947"/>
    <lineage>
        <taxon>Eukaryota</taxon>
        <taxon>Viridiplantae</taxon>
        <taxon>Streptophyta</taxon>
        <taxon>Embryophyta</taxon>
        <taxon>Tracheophyta</taxon>
        <taxon>Spermatophyta</taxon>
        <taxon>Magnoliopsida</taxon>
        <taxon>eudicotyledons</taxon>
        <taxon>Gunneridae</taxon>
        <taxon>Pentapetalae</taxon>
        <taxon>asterids</taxon>
        <taxon>campanulids</taxon>
        <taxon>Asterales</taxon>
        <taxon>Asteraceae</taxon>
        <taxon>Cichorioideae</taxon>
        <taxon>Cichorieae</taxon>
        <taxon>Lactucinae</taxon>
        <taxon>Lactuca</taxon>
    </lineage>
</organism>
<gene>
    <name evidence="2" type="ORF">LVIROSA_LOCUS32579</name>
</gene>
<name>A0AAU9P9V0_9ASTR</name>
<sequence length="243" mass="27622">MDDEPVINDEPVMNDVPVMTDEPIIDDEYDEPVMNNQPVVDDKYDSFDEEPLIDDVEVNMINFSSVLDEDIDLGQPDPTNNNTEEHENSEDEPLEVLDNDVFESFASEQEPRKKLLKSILKPVACSSGEKNNQLRQSNHFTIINLASRLFLPRNNPGITTVDLGHMGGSNHPKTLHVPPNLEHDQNRRPGFKSVHDVTKIVGLPQWHITIFFYFGIECEWGGKNREREVKGYEGGAYIIYSDA</sequence>
<feature type="region of interest" description="Disordered" evidence="1">
    <location>
        <begin position="68"/>
        <end position="92"/>
    </location>
</feature>